<dbReference type="Proteomes" id="UP000002431">
    <property type="component" value="Chromosome"/>
</dbReference>
<sequence length="144" mass="14703">MKQLLLLPALALGLSACAGSTPPLAAPTINVSGTWVATLAPGATFPQQVFRFTLTQRGHVLSGQAEIVPDPAGAAPPYTYDAFGQVSGIVSGDRFNFTARGTGDFAGSVTLSGTVVENKLTGTWVGFGGQGWSDTGSFSAIPQD</sequence>
<feature type="signal peptide" evidence="1">
    <location>
        <begin position="1"/>
        <end position="25"/>
    </location>
</feature>
<evidence type="ECO:0000256" key="1">
    <source>
        <dbReference type="SAM" id="SignalP"/>
    </source>
</evidence>
<name>Q1J258_DEIGD</name>
<dbReference type="HOGENOM" id="CLU_1793313_0_0_0"/>
<dbReference type="RefSeq" id="WP_011529273.1">
    <property type="nucleotide sequence ID" value="NC_008025.1"/>
</dbReference>
<dbReference type="EMBL" id="CP000359">
    <property type="protein sequence ID" value="ABF44426.1"/>
    <property type="molecule type" value="Genomic_DNA"/>
</dbReference>
<dbReference type="STRING" id="319795.Dgeo_0123"/>
<dbReference type="PROSITE" id="PS51257">
    <property type="entry name" value="PROKAR_LIPOPROTEIN"/>
    <property type="match status" value="1"/>
</dbReference>
<gene>
    <name evidence="2" type="ordered locus">Dgeo_0123</name>
</gene>
<keyword evidence="3" id="KW-1185">Reference proteome</keyword>
<dbReference type="AlphaFoldDB" id="Q1J258"/>
<feature type="chain" id="PRO_5004191703" description="Lipoprotein" evidence="1">
    <location>
        <begin position="26"/>
        <end position="144"/>
    </location>
</feature>
<evidence type="ECO:0000313" key="2">
    <source>
        <dbReference type="EMBL" id="ABF44426.1"/>
    </source>
</evidence>
<accession>Q1J258</accession>
<protein>
    <recommendedName>
        <fullName evidence="4">Lipoprotein</fullName>
    </recommendedName>
</protein>
<keyword evidence="1" id="KW-0732">Signal</keyword>
<reference evidence="2" key="1">
    <citation type="submission" date="2006-04" db="EMBL/GenBank/DDBJ databases">
        <title>Complete sequence of chromosome of Deinococcus geothermalis DSM 11300.</title>
        <authorList>
            <consortium name="US DOE Joint Genome Institute"/>
            <person name="Copeland A."/>
            <person name="Lucas S."/>
            <person name="Lapidus A."/>
            <person name="Barry K."/>
            <person name="Detter J.C."/>
            <person name="Glavina del Rio T."/>
            <person name="Hammon N."/>
            <person name="Israni S."/>
            <person name="Dalin E."/>
            <person name="Tice H."/>
            <person name="Pitluck S."/>
            <person name="Brettin T."/>
            <person name="Bruce D."/>
            <person name="Han C."/>
            <person name="Tapia R."/>
            <person name="Saunders E."/>
            <person name="Gilna P."/>
            <person name="Schmutz J."/>
            <person name="Larimer F."/>
            <person name="Land M."/>
            <person name="Hauser L."/>
            <person name="Kyrpides N."/>
            <person name="Kim E."/>
            <person name="Daly M.J."/>
            <person name="Fredrickson J.K."/>
            <person name="Makarova K.S."/>
            <person name="Gaidamakova E.K."/>
            <person name="Zhai M."/>
            <person name="Richardson P."/>
        </authorList>
    </citation>
    <scope>NUCLEOTIDE SEQUENCE</scope>
    <source>
        <strain evidence="2">DSM 11300</strain>
    </source>
</reference>
<organism evidence="2 3">
    <name type="scientific">Deinococcus geothermalis (strain DSM 11300 / CIP 105573 / AG-3a)</name>
    <dbReference type="NCBI Taxonomy" id="319795"/>
    <lineage>
        <taxon>Bacteria</taxon>
        <taxon>Thermotogati</taxon>
        <taxon>Deinococcota</taxon>
        <taxon>Deinococci</taxon>
        <taxon>Deinococcales</taxon>
        <taxon>Deinococcaceae</taxon>
        <taxon>Deinococcus</taxon>
    </lineage>
</organism>
<evidence type="ECO:0000313" key="3">
    <source>
        <dbReference type="Proteomes" id="UP000002431"/>
    </source>
</evidence>
<evidence type="ECO:0008006" key="4">
    <source>
        <dbReference type="Google" id="ProtNLM"/>
    </source>
</evidence>
<dbReference type="KEGG" id="dge:Dgeo_0123"/>
<proteinExistence type="predicted"/>